<evidence type="ECO:0000313" key="1">
    <source>
        <dbReference type="EMBL" id="MCF1752420.1"/>
    </source>
</evidence>
<comment type="caution">
    <text evidence="1">The sequence shown here is derived from an EMBL/GenBank/DDBJ whole genome shotgun (WGS) entry which is preliminary data.</text>
</comment>
<protein>
    <submittedName>
        <fullName evidence="1">Uncharacterized protein</fullName>
    </submittedName>
</protein>
<sequence length="448" mass="51217">MSRRFAFLFRTTLILFLFSVGGFCQELSQQTESPLGFGANSGVVTGEDFVLTYQVDPVLGVLSLSLKDGNFDHQLFEEYRIGRDFFGVNHEVADDKVYLLLSNRSSYKMISVVDTKTQDIKFYPISINLGKVDRFKIIGNTLLVVESLEKGDFVQLYDYRTGILISLSELYYPKTRVWDVQVEGDVFDMLLHKKGDFNNQSLKMIGFSTLGTKVYEMEIRPPGPKKLIFKSAKLISTSGLGYSIVGTYAKKQGEQFSGYYHVAVNDFLEQSAKIHPMQSLEGFFDYKKNPGRRKNAKNLRREMVIYHSKTNGDYIVLASSSDRVVRKFVHFVLLDYKGERVYDTSVKVFYGLGGALANYSTLGLVERDLYFVFEGSPKINVLPGFKLYQIEEGNLTGLLKIDDFLKTQRNLSGWEEVRVYHWKENKFVVLGIENINGIQRYVVKKIEV</sequence>
<keyword evidence="2" id="KW-1185">Reference proteome</keyword>
<proteinExistence type="predicted"/>
<organism evidence="1 2">
    <name type="scientific">Mariniradius sediminis</name>
    <dbReference type="NCBI Taxonomy" id="2909237"/>
    <lineage>
        <taxon>Bacteria</taxon>
        <taxon>Pseudomonadati</taxon>
        <taxon>Bacteroidota</taxon>
        <taxon>Cytophagia</taxon>
        <taxon>Cytophagales</taxon>
        <taxon>Cyclobacteriaceae</taxon>
        <taxon>Mariniradius</taxon>
    </lineage>
</organism>
<dbReference type="Proteomes" id="UP001201449">
    <property type="component" value="Unassembled WGS sequence"/>
</dbReference>
<evidence type="ECO:0000313" key="2">
    <source>
        <dbReference type="Proteomes" id="UP001201449"/>
    </source>
</evidence>
<accession>A0ABS9BYK3</accession>
<name>A0ABS9BYK3_9BACT</name>
<reference evidence="1 2" key="1">
    <citation type="submission" date="2022-01" db="EMBL/GenBank/DDBJ databases">
        <title>Mariniradius saccharolyticus sp. nov., isolated from sediment of a river.</title>
        <authorList>
            <person name="Liu H."/>
        </authorList>
    </citation>
    <scope>NUCLEOTIDE SEQUENCE [LARGE SCALE GENOMIC DNA]</scope>
    <source>
        <strain evidence="1 2">RY-2</strain>
    </source>
</reference>
<dbReference type="EMBL" id="JAKEVZ010000012">
    <property type="protein sequence ID" value="MCF1752420.1"/>
    <property type="molecule type" value="Genomic_DNA"/>
</dbReference>
<dbReference type="RefSeq" id="WP_234862315.1">
    <property type="nucleotide sequence ID" value="NZ_JAKEVZ010000012.1"/>
</dbReference>
<gene>
    <name evidence="1" type="ORF">L0U89_15270</name>
</gene>